<dbReference type="GO" id="GO:0005886">
    <property type="term" value="C:plasma membrane"/>
    <property type="evidence" value="ECO:0007669"/>
    <property type="project" value="UniProtKB-SubCell"/>
</dbReference>
<keyword evidence="6 8" id="KW-1133">Transmembrane helix</keyword>
<reference evidence="9 10" key="1">
    <citation type="submission" date="2017-04" db="EMBL/GenBank/DDBJ databases">
        <authorList>
            <person name="Veseli I.A."/>
            <person name="Tang C."/>
            <person name="Pombert J.-F."/>
        </authorList>
    </citation>
    <scope>NUCLEOTIDE SEQUENCE [LARGE SCALE GENOMIC DNA]</scope>
    <source>
        <strain evidence="9 10">ATCC 700373</strain>
    </source>
</reference>
<evidence type="ECO:0000256" key="8">
    <source>
        <dbReference type="RuleBase" id="RU363041"/>
    </source>
</evidence>
<evidence type="ECO:0000256" key="2">
    <source>
        <dbReference type="ARBA" id="ARBA00009142"/>
    </source>
</evidence>
<feature type="transmembrane region" description="Helical" evidence="8">
    <location>
        <begin position="206"/>
        <end position="227"/>
    </location>
</feature>
<dbReference type="KEGG" id="slz:B5P37_00860"/>
<dbReference type="PANTHER" id="PTHR30269">
    <property type="entry name" value="TRANSMEMBRANE PROTEIN YFCA"/>
    <property type="match status" value="1"/>
</dbReference>
<feature type="transmembrane region" description="Helical" evidence="8">
    <location>
        <begin position="103"/>
        <end position="121"/>
    </location>
</feature>
<evidence type="ECO:0000256" key="6">
    <source>
        <dbReference type="ARBA" id="ARBA00022989"/>
    </source>
</evidence>
<gene>
    <name evidence="9" type="ORF">B5P37_00860</name>
</gene>
<comment type="subcellular location">
    <subcellularLocation>
        <location evidence="1 8">Cell membrane</location>
        <topology evidence="1 8">Multi-pass membrane protein</topology>
    </subcellularLocation>
</comment>
<dbReference type="AlphaFoldDB" id="A0AAC9RRL8"/>
<dbReference type="PANTHER" id="PTHR30269:SF0">
    <property type="entry name" value="MEMBRANE TRANSPORTER PROTEIN YFCA-RELATED"/>
    <property type="match status" value="1"/>
</dbReference>
<evidence type="ECO:0000256" key="1">
    <source>
        <dbReference type="ARBA" id="ARBA00004651"/>
    </source>
</evidence>
<evidence type="ECO:0000256" key="3">
    <source>
        <dbReference type="ARBA" id="ARBA00022448"/>
    </source>
</evidence>
<dbReference type="Proteomes" id="UP000242864">
    <property type="component" value="Chromosome"/>
</dbReference>
<keyword evidence="7 8" id="KW-0472">Membrane</keyword>
<sequence>MYLEWDVTLVFIVIGLGFLAAFIDAVVGGGGLISIPTLLAIGMPPTIALGTNKLASAFGSLTSALRFIRSRKVNLPIVLKLFPLSFIASICGASLAVFLPSEFLKPLMIIILTMVLIYTLLKKDWSSIQGDLKLTIMKLITLMCFIGAIGFYDGFLGGGTGSFLLFAFVLFGFDFLSAAGNAKVLNFASNIGALIFFIYFDHIDYFYGLIMAASMIAGSYAGAMFAIKKGVGYVKALFVIVTLILILKNCWDIIAKYIIY</sequence>
<organism evidence="9 10">
    <name type="scientific">Staphylococcus lutrae</name>
    <dbReference type="NCBI Taxonomy" id="155085"/>
    <lineage>
        <taxon>Bacteria</taxon>
        <taxon>Bacillati</taxon>
        <taxon>Bacillota</taxon>
        <taxon>Bacilli</taxon>
        <taxon>Bacillales</taxon>
        <taxon>Staphylococcaceae</taxon>
        <taxon>Staphylococcus</taxon>
    </lineage>
</organism>
<feature type="transmembrane region" description="Helical" evidence="8">
    <location>
        <begin position="7"/>
        <end position="35"/>
    </location>
</feature>
<evidence type="ECO:0000256" key="5">
    <source>
        <dbReference type="ARBA" id="ARBA00022692"/>
    </source>
</evidence>
<feature type="transmembrane region" description="Helical" evidence="8">
    <location>
        <begin position="236"/>
        <end position="259"/>
    </location>
</feature>
<evidence type="ECO:0000313" key="9">
    <source>
        <dbReference type="EMBL" id="ARJ50004.1"/>
    </source>
</evidence>
<keyword evidence="3" id="KW-0813">Transport</keyword>
<evidence type="ECO:0000256" key="4">
    <source>
        <dbReference type="ARBA" id="ARBA00022475"/>
    </source>
</evidence>
<feature type="transmembrane region" description="Helical" evidence="8">
    <location>
        <begin position="133"/>
        <end position="152"/>
    </location>
</feature>
<dbReference type="InterPro" id="IPR052017">
    <property type="entry name" value="TSUP"/>
</dbReference>
<evidence type="ECO:0000313" key="10">
    <source>
        <dbReference type="Proteomes" id="UP000242864"/>
    </source>
</evidence>
<dbReference type="RefSeq" id="WP_085236197.1">
    <property type="nucleotide sequence ID" value="NZ_CP020773.1"/>
</dbReference>
<proteinExistence type="inferred from homology"/>
<dbReference type="InterPro" id="IPR002781">
    <property type="entry name" value="TM_pro_TauE-like"/>
</dbReference>
<evidence type="ECO:0000256" key="7">
    <source>
        <dbReference type="ARBA" id="ARBA00023136"/>
    </source>
</evidence>
<protein>
    <recommendedName>
        <fullName evidence="8">Probable membrane transporter protein</fullName>
    </recommendedName>
</protein>
<dbReference type="Pfam" id="PF01925">
    <property type="entry name" value="TauE"/>
    <property type="match status" value="1"/>
</dbReference>
<keyword evidence="4 8" id="KW-1003">Cell membrane</keyword>
<keyword evidence="5 8" id="KW-0812">Transmembrane</keyword>
<feature type="transmembrane region" description="Helical" evidence="8">
    <location>
        <begin position="77"/>
        <end position="97"/>
    </location>
</feature>
<keyword evidence="10" id="KW-1185">Reference proteome</keyword>
<accession>A0AAC9RRL8</accession>
<dbReference type="EMBL" id="CP020773">
    <property type="protein sequence ID" value="ARJ50004.1"/>
    <property type="molecule type" value="Genomic_DNA"/>
</dbReference>
<feature type="transmembrane region" description="Helical" evidence="8">
    <location>
        <begin position="184"/>
        <end position="200"/>
    </location>
</feature>
<comment type="similarity">
    <text evidence="2 8">Belongs to the 4-toluene sulfonate uptake permease (TSUP) (TC 2.A.102) family.</text>
</comment>
<name>A0AAC9RRL8_9STAP</name>